<name>A0A8X6LNB0_TRICU</name>
<comment type="caution">
    <text evidence="11">The sequence shown here is derived from an EMBL/GenBank/DDBJ whole genome shotgun (WGS) entry which is preliminary data.</text>
</comment>
<keyword evidence="7" id="KW-0371">Homeobox</keyword>
<evidence type="ECO:0000256" key="6">
    <source>
        <dbReference type="ARBA" id="ARBA00023125"/>
    </source>
</evidence>
<dbReference type="PANTHER" id="PTHR24208:SF127">
    <property type="entry name" value="LIM_HOMEOBOX PROTEIN AWH"/>
    <property type="match status" value="1"/>
</dbReference>
<evidence type="ECO:0000259" key="10">
    <source>
        <dbReference type="PROSITE" id="PS50023"/>
    </source>
</evidence>
<keyword evidence="6" id="KW-0238">DNA-binding</keyword>
<dbReference type="AlphaFoldDB" id="A0A8X6LNB0"/>
<dbReference type="SMART" id="SM00132">
    <property type="entry name" value="LIM"/>
    <property type="match status" value="1"/>
</dbReference>
<dbReference type="InterPro" id="IPR050453">
    <property type="entry name" value="LIM_Homeobox_TF"/>
</dbReference>
<keyword evidence="8" id="KW-0539">Nucleus</keyword>
<accession>A0A8X6LNB0</accession>
<dbReference type="FunFam" id="2.10.110.10:FF:000006">
    <property type="entry name" value="LIM homeobox transcription factor 1-beta"/>
    <property type="match status" value="1"/>
</dbReference>
<dbReference type="GO" id="GO:0005634">
    <property type="term" value="C:nucleus"/>
    <property type="evidence" value="ECO:0007669"/>
    <property type="project" value="UniProtKB-SubCell"/>
</dbReference>
<dbReference type="PROSITE" id="PS50023">
    <property type="entry name" value="LIM_DOMAIN_2"/>
    <property type="match status" value="1"/>
</dbReference>
<dbReference type="GO" id="GO:0046872">
    <property type="term" value="F:metal ion binding"/>
    <property type="evidence" value="ECO:0007669"/>
    <property type="project" value="UniProtKB-KW"/>
</dbReference>
<proteinExistence type="predicted"/>
<evidence type="ECO:0000256" key="4">
    <source>
        <dbReference type="ARBA" id="ARBA00022833"/>
    </source>
</evidence>
<keyword evidence="5 9" id="KW-0440">LIM domain</keyword>
<keyword evidence="3" id="KW-0677">Repeat</keyword>
<evidence type="ECO:0000313" key="12">
    <source>
        <dbReference type="Proteomes" id="UP000887116"/>
    </source>
</evidence>
<evidence type="ECO:0000256" key="1">
    <source>
        <dbReference type="ARBA" id="ARBA00004123"/>
    </source>
</evidence>
<keyword evidence="4 9" id="KW-0862">Zinc</keyword>
<evidence type="ECO:0000256" key="5">
    <source>
        <dbReference type="ARBA" id="ARBA00023038"/>
    </source>
</evidence>
<evidence type="ECO:0000256" key="3">
    <source>
        <dbReference type="ARBA" id="ARBA00022737"/>
    </source>
</evidence>
<dbReference type="GO" id="GO:0000977">
    <property type="term" value="F:RNA polymerase II transcription regulatory region sequence-specific DNA binding"/>
    <property type="evidence" value="ECO:0007669"/>
    <property type="project" value="TreeGrafter"/>
</dbReference>
<dbReference type="GO" id="GO:0000981">
    <property type="term" value="F:DNA-binding transcription factor activity, RNA polymerase II-specific"/>
    <property type="evidence" value="ECO:0007669"/>
    <property type="project" value="TreeGrafter"/>
</dbReference>
<dbReference type="EMBL" id="BMAO01037011">
    <property type="protein sequence ID" value="GFR14692.1"/>
    <property type="molecule type" value="Genomic_DNA"/>
</dbReference>
<reference evidence="11" key="1">
    <citation type="submission" date="2020-07" db="EMBL/GenBank/DDBJ databases">
        <title>Multicomponent nature underlies the extraordinary mechanical properties of spider dragline silk.</title>
        <authorList>
            <person name="Kono N."/>
            <person name="Nakamura H."/>
            <person name="Mori M."/>
            <person name="Yoshida Y."/>
            <person name="Ohtoshi R."/>
            <person name="Malay A.D."/>
            <person name="Moran D.A.P."/>
            <person name="Tomita M."/>
            <person name="Numata K."/>
            <person name="Arakawa K."/>
        </authorList>
    </citation>
    <scope>NUCLEOTIDE SEQUENCE</scope>
</reference>
<protein>
    <recommendedName>
        <fullName evidence="10">LIM zinc-binding domain-containing protein</fullName>
    </recommendedName>
</protein>
<comment type="subcellular location">
    <subcellularLocation>
        <location evidence="1">Nucleus</location>
    </subcellularLocation>
</comment>
<dbReference type="OrthoDB" id="10068367at2759"/>
<evidence type="ECO:0000256" key="7">
    <source>
        <dbReference type="ARBA" id="ARBA00023155"/>
    </source>
</evidence>
<keyword evidence="2 9" id="KW-0479">Metal-binding</keyword>
<evidence type="ECO:0000256" key="8">
    <source>
        <dbReference type="ARBA" id="ARBA00023242"/>
    </source>
</evidence>
<dbReference type="PANTHER" id="PTHR24208">
    <property type="entry name" value="LIM/HOMEOBOX PROTEIN LHX"/>
    <property type="match status" value="1"/>
</dbReference>
<keyword evidence="12" id="KW-1185">Reference proteome</keyword>
<dbReference type="PROSITE" id="PS00478">
    <property type="entry name" value="LIM_DOMAIN_1"/>
    <property type="match status" value="1"/>
</dbReference>
<evidence type="ECO:0000256" key="2">
    <source>
        <dbReference type="ARBA" id="ARBA00022723"/>
    </source>
</evidence>
<dbReference type="Gene3D" id="2.10.110.10">
    <property type="entry name" value="Cysteine Rich Protein"/>
    <property type="match status" value="1"/>
</dbReference>
<dbReference type="InterPro" id="IPR001781">
    <property type="entry name" value="Znf_LIM"/>
</dbReference>
<evidence type="ECO:0000313" key="11">
    <source>
        <dbReference type="EMBL" id="GFR14692.1"/>
    </source>
</evidence>
<dbReference type="Proteomes" id="UP000887116">
    <property type="component" value="Unassembled WGS sequence"/>
</dbReference>
<dbReference type="GO" id="GO:0030182">
    <property type="term" value="P:neuron differentiation"/>
    <property type="evidence" value="ECO:0007669"/>
    <property type="project" value="TreeGrafter"/>
</dbReference>
<feature type="domain" description="LIM zinc-binding" evidence="10">
    <location>
        <begin position="20"/>
        <end position="81"/>
    </location>
</feature>
<gene>
    <name evidence="11" type="primary">X975_19527</name>
    <name evidence="11" type="ORF">TNCT_680511</name>
</gene>
<dbReference type="Pfam" id="PF00412">
    <property type="entry name" value="LIM"/>
    <property type="match status" value="1"/>
</dbReference>
<dbReference type="SUPFAM" id="SSF57716">
    <property type="entry name" value="Glucocorticoid receptor-like (DNA-binding domain)"/>
    <property type="match status" value="2"/>
</dbReference>
<sequence length="106" mass="12574">MHCQDKFHLLAHPLQKTEQEICYACGQLIRDRYLLHVNGRSWHACCLRCSVCQAALDKQPSCFIKDDNVYCRTDYMFDSTNEEFLKKKKGFTRKQDSAKREYITFI</sequence>
<evidence type="ECO:0000256" key="9">
    <source>
        <dbReference type="PROSITE-ProRule" id="PRU00125"/>
    </source>
</evidence>
<organism evidence="11 12">
    <name type="scientific">Trichonephila clavata</name>
    <name type="common">Joro spider</name>
    <name type="synonym">Nephila clavata</name>
    <dbReference type="NCBI Taxonomy" id="2740835"/>
    <lineage>
        <taxon>Eukaryota</taxon>
        <taxon>Metazoa</taxon>
        <taxon>Ecdysozoa</taxon>
        <taxon>Arthropoda</taxon>
        <taxon>Chelicerata</taxon>
        <taxon>Arachnida</taxon>
        <taxon>Araneae</taxon>
        <taxon>Araneomorphae</taxon>
        <taxon>Entelegynae</taxon>
        <taxon>Araneoidea</taxon>
        <taxon>Nephilidae</taxon>
        <taxon>Trichonephila</taxon>
    </lineage>
</organism>